<protein>
    <submittedName>
        <fullName evidence="2">Uncharacterized protein</fullName>
    </submittedName>
</protein>
<proteinExistence type="predicted"/>
<feature type="transmembrane region" description="Helical" evidence="1">
    <location>
        <begin position="209"/>
        <end position="227"/>
    </location>
</feature>
<reference evidence="2 3" key="1">
    <citation type="journal article" date="2023" name="Limnol Oceanogr Lett">
        <title>Environmental adaptations by the intertidal Antarctic cyanobacterium Halotia branconii CENA392 as revealed using long-read genome sequencing.</title>
        <authorList>
            <person name="Dextro R.B."/>
            <person name="Delbaje E."/>
            <person name="Freitas P.N.N."/>
            <person name="Geraldes V."/>
            <person name="Pinto E."/>
            <person name="Long P.F."/>
            <person name="Fiore M.F."/>
        </authorList>
    </citation>
    <scope>NUCLEOTIDE SEQUENCE [LARGE SCALE GENOMIC DNA]</scope>
    <source>
        <strain evidence="2 3">CENA392</strain>
    </source>
</reference>
<feature type="transmembrane region" description="Helical" evidence="1">
    <location>
        <begin position="173"/>
        <end position="194"/>
    </location>
</feature>
<dbReference type="KEGG" id="hbq:QI031_13780"/>
<keyword evidence="1" id="KW-1133">Transmembrane helix</keyword>
<organism evidence="2 3">
    <name type="scientific">Halotia branconii CENA392</name>
    <dbReference type="NCBI Taxonomy" id="1539056"/>
    <lineage>
        <taxon>Bacteria</taxon>
        <taxon>Bacillati</taxon>
        <taxon>Cyanobacteriota</taxon>
        <taxon>Cyanophyceae</taxon>
        <taxon>Nostocales</taxon>
        <taxon>Nodulariaceae</taxon>
        <taxon>Halotia</taxon>
    </lineage>
</organism>
<keyword evidence="1" id="KW-0472">Membrane</keyword>
<dbReference type="Proteomes" id="UP001223520">
    <property type="component" value="Chromosome"/>
</dbReference>
<dbReference type="AlphaFoldDB" id="A0AAJ6PC42"/>
<dbReference type="RefSeq" id="WP_281485692.1">
    <property type="nucleotide sequence ID" value="NZ_CP124543.1"/>
</dbReference>
<name>A0AAJ6PC42_9CYAN</name>
<gene>
    <name evidence="2" type="ORF">QI031_13780</name>
</gene>
<accession>A0AAJ6PC42</accession>
<keyword evidence="3" id="KW-1185">Reference proteome</keyword>
<evidence type="ECO:0000313" key="2">
    <source>
        <dbReference type="EMBL" id="WGV28467.1"/>
    </source>
</evidence>
<feature type="transmembrane region" description="Helical" evidence="1">
    <location>
        <begin position="141"/>
        <end position="161"/>
    </location>
</feature>
<feature type="transmembrane region" description="Helical" evidence="1">
    <location>
        <begin position="26"/>
        <end position="48"/>
    </location>
</feature>
<feature type="transmembrane region" description="Helical" evidence="1">
    <location>
        <begin position="77"/>
        <end position="105"/>
    </location>
</feature>
<dbReference type="EMBL" id="CP124543">
    <property type="protein sequence ID" value="WGV28467.1"/>
    <property type="molecule type" value="Genomic_DNA"/>
</dbReference>
<keyword evidence="1" id="KW-0812">Transmembrane</keyword>
<evidence type="ECO:0000256" key="1">
    <source>
        <dbReference type="SAM" id="Phobius"/>
    </source>
</evidence>
<sequence length="234" mass="26461">MIKDFRSVLGTRLKYSIKVKLDKGNWAFKLCCLFLATDVVFIVLHLIYSYSNFISNDVFSLETDRGYSEIFQYVKEYWSALLLGLLAVQGRSLLYLSWSVLFFYLLLDDAGQIHEHLGALISSKFSFHTMFHLRAVDFGELVVSAVAGLLFLIAIAISYRLGDRLSKKVSKYLIILLFTLAFFGVAADMFHVLLSSPLLDPILILVEDGGELVVMSLIVCFVFSLSLQSKKLIE</sequence>
<evidence type="ECO:0000313" key="3">
    <source>
        <dbReference type="Proteomes" id="UP001223520"/>
    </source>
</evidence>